<dbReference type="Pfam" id="PF10123">
    <property type="entry name" value="Mu-like_Pro"/>
    <property type="match status" value="1"/>
</dbReference>
<evidence type="ECO:0000313" key="2">
    <source>
        <dbReference type="Proteomes" id="UP000565286"/>
    </source>
</evidence>
<dbReference type="Proteomes" id="UP000565286">
    <property type="component" value="Unassembled WGS sequence"/>
</dbReference>
<sequence>MHNTISTLIIALQSATAGAPEWMHVIPAGRFTGVDGRGPYFLNDAAAVVANFASEGRKLPIDENHSTDLAGKKGFAAPARGWIVDLQSREDGIWAKVEWTPEGLSLMQGKAYGYVSPVLQHPPKPPYNIARLLRVALTNDPNLTLTSLHSNSQENSMDIVALRKALGLPETADETAVLAAITASHSASTSQAALMSRVAQAVGVDATADGEALVTALNAKLKPVTTVEAENSELKAQVTSLNSRVETLVTTHAMEKATTTIDAAIAAGKVVPALRDHMIARHSKNPTEVETELKLAPSINAGGLGNRQPPVTGETATEEELKVASMMGVDPEAFKKQHATLHAKGA</sequence>
<dbReference type="EMBL" id="JACIDV010000009">
    <property type="protein sequence ID" value="MBB3947224.1"/>
    <property type="molecule type" value="Genomic_DNA"/>
</dbReference>
<dbReference type="PIRSF" id="PIRSF016624">
    <property type="entry name" value="Mu_prophg_I"/>
    <property type="match status" value="1"/>
</dbReference>
<keyword evidence="2" id="KW-1185">Reference proteome</keyword>
<gene>
    <name evidence="1" type="ORF">GGQ73_003190</name>
</gene>
<reference evidence="1 2" key="1">
    <citation type="submission" date="2020-08" db="EMBL/GenBank/DDBJ databases">
        <title>Genomic Encyclopedia of Type Strains, Phase IV (KMG-IV): sequencing the most valuable type-strain genomes for metagenomic binning, comparative biology and taxonomic classification.</title>
        <authorList>
            <person name="Goeker M."/>
        </authorList>
    </citation>
    <scope>NUCLEOTIDE SEQUENCE [LARGE SCALE GENOMIC DNA]</scope>
    <source>
        <strain evidence="1 2">DSM 26438</strain>
    </source>
</reference>
<dbReference type="RefSeq" id="WP_183897080.1">
    <property type="nucleotide sequence ID" value="NZ_JACIDV010000009.1"/>
</dbReference>
<organism evidence="1 2">
    <name type="scientific">Rhizobium skierniewicense</name>
    <dbReference type="NCBI Taxonomy" id="984260"/>
    <lineage>
        <taxon>Bacteria</taxon>
        <taxon>Pseudomonadati</taxon>
        <taxon>Pseudomonadota</taxon>
        <taxon>Alphaproteobacteria</taxon>
        <taxon>Hyphomicrobiales</taxon>
        <taxon>Rhizobiaceae</taxon>
        <taxon>Rhizobium/Agrobacterium group</taxon>
        <taxon>Rhizobium</taxon>
    </lineage>
</organism>
<name>A0A7W6G385_9HYPH</name>
<comment type="caution">
    <text evidence="1">The sequence shown here is derived from an EMBL/GenBank/DDBJ whole genome shotgun (WGS) entry which is preliminary data.</text>
</comment>
<protein>
    <submittedName>
        <fullName evidence="1">Phage I-like protein</fullName>
    </submittedName>
</protein>
<dbReference type="AlphaFoldDB" id="A0A7W6G385"/>
<dbReference type="InterPro" id="IPR012106">
    <property type="entry name" value="Phage_Mu_Gp1"/>
</dbReference>
<accession>A0A7W6G385</accession>
<evidence type="ECO:0000313" key="1">
    <source>
        <dbReference type="EMBL" id="MBB3947224.1"/>
    </source>
</evidence>
<proteinExistence type="predicted"/>